<organism evidence="1 2">
    <name type="scientific">Pararcticibacter amylolyticus</name>
    <dbReference type="NCBI Taxonomy" id="2173175"/>
    <lineage>
        <taxon>Bacteria</taxon>
        <taxon>Pseudomonadati</taxon>
        <taxon>Bacteroidota</taxon>
        <taxon>Sphingobacteriia</taxon>
        <taxon>Sphingobacteriales</taxon>
        <taxon>Sphingobacteriaceae</taxon>
        <taxon>Pararcticibacter</taxon>
    </lineage>
</organism>
<dbReference type="AlphaFoldDB" id="A0A2U2PHT7"/>
<dbReference type="EMBL" id="QEAS01000006">
    <property type="protein sequence ID" value="PWG80973.1"/>
    <property type="molecule type" value="Genomic_DNA"/>
</dbReference>
<protein>
    <submittedName>
        <fullName evidence="1">Uncharacterized protein</fullName>
    </submittedName>
</protein>
<name>A0A2U2PHT7_9SPHI</name>
<keyword evidence="2" id="KW-1185">Reference proteome</keyword>
<dbReference type="Proteomes" id="UP000245647">
    <property type="component" value="Unassembled WGS sequence"/>
</dbReference>
<evidence type="ECO:0000313" key="2">
    <source>
        <dbReference type="Proteomes" id="UP000245647"/>
    </source>
</evidence>
<comment type="caution">
    <text evidence="1">The sequence shown here is derived from an EMBL/GenBank/DDBJ whole genome shotgun (WGS) entry which is preliminary data.</text>
</comment>
<sequence length="61" mass="6944">MLYKFTVTSLLFVNTFLSYYSNLFNNIPLFGKFSDVGGIKSGLSGTRECMRFGMVMLQDKD</sequence>
<evidence type="ECO:0000313" key="1">
    <source>
        <dbReference type="EMBL" id="PWG80973.1"/>
    </source>
</evidence>
<proteinExistence type="predicted"/>
<accession>A0A2U2PHT7</accession>
<reference evidence="1 2" key="1">
    <citation type="submission" date="2018-04" db="EMBL/GenBank/DDBJ databases">
        <title>Pedobacter chongqingensis sp. nov., isolated from a rottenly hemp rope.</title>
        <authorList>
            <person name="Cai Y."/>
        </authorList>
    </citation>
    <scope>NUCLEOTIDE SEQUENCE [LARGE SCALE GENOMIC DNA]</scope>
    <source>
        <strain evidence="1 2">FJ4-8</strain>
    </source>
</reference>
<gene>
    <name evidence="1" type="ORF">DDR33_08535</name>
</gene>